<dbReference type="CTD" id="20319289"/>
<sequence>MARCVRSINSYWKALKQRYAQPPREAYVAFPLIAAQASIQSSKVPLVLKVYHLPQSSPAMQHLQERAGGYLFTGALPCNRRRADKRFGARAARNLIISGMNFARHIEESEILLAKGLSHLNTRNKKPRKQNPHKTEGHRG</sequence>
<dbReference type="AlphaFoldDB" id="A0A074ZQ86"/>
<gene>
    <name evidence="2" type="ORF">T265_05107</name>
</gene>
<evidence type="ECO:0000313" key="3">
    <source>
        <dbReference type="Proteomes" id="UP000054324"/>
    </source>
</evidence>
<keyword evidence="3" id="KW-1185">Reference proteome</keyword>
<evidence type="ECO:0000256" key="1">
    <source>
        <dbReference type="SAM" id="MobiDB-lite"/>
    </source>
</evidence>
<feature type="compositionally biased region" description="Basic residues" evidence="1">
    <location>
        <begin position="122"/>
        <end position="132"/>
    </location>
</feature>
<protein>
    <submittedName>
        <fullName evidence="2">Uncharacterized protein</fullName>
    </submittedName>
</protein>
<feature type="region of interest" description="Disordered" evidence="1">
    <location>
        <begin position="119"/>
        <end position="140"/>
    </location>
</feature>
<dbReference type="Proteomes" id="UP000054324">
    <property type="component" value="Unassembled WGS sequence"/>
</dbReference>
<name>A0A074ZQ86_OPIVI</name>
<evidence type="ECO:0000313" key="2">
    <source>
        <dbReference type="EMBL" id="KER27987.1"/>
    </source>
</evidence>
<accession>A0A074ZQ86</accession>
<organism evidence="2 3">
    <name type="scientific">Opisthorchis viverrini</name>
    <name type="common">Southeast Asian liver fluke</name>
    <dbReference type="NCBI Taxonomy" id="6198"/>
    <lineage>
        <taxon>Eukaryota</taxon>
        <taxon>Metazoa</taxon>
        <taxon>Spiralia</taxon>
        <taxon>Lophotrochozoa</taxon>
        <taxon>Platyhelminthes</taxon>
        <taxon>Trematoda</taxon>
        <taxon>Digenea</taxon>
        <taxon>Opisthorchiida</taxon>
        <taxon>Opisthorchiata</taxon>
        <taxon>Opisthorchiidae</taxon>
        <taxon>Opisthorchis</taxon>
    </lineage>
</organism>
<dbReference type="RefSeq" id="XP_009168288.1">
    <property type="nucleotide sequence ID" value="XM_009170024.1"/>
</dbReference>
<dbReference type="KEGG" id="ovi:T265_05107"/>
<reference evidence="2 3" key="1">
    <citation type="submission" date="2013-11" db="EMBL/GenBank/DDBJ databases">
        <title>Opisthorchis viverrini - life in the bile duct.</title>
        <authorList>
            <person name="Young N.D."/>
            <person name="Nagarajan N."/>
            <person name="Lin S.J."/>
            <person name="Korhonen P.K."/>
            <person name="Jex A.R."/>
            <person name="Hall R.S."/>
            <person name="Safavi-Hemami H."/>
            <person name="Kaewkong W."/>
            <person name="Bertrand D."/>
            <person name="Gao S."/>
            <person name="Seet Q."/>
            <person name="Wongkham S."/>
            <person name="Teh B.T."/>
            <person name="Wongkham C."/>
            <person name="Intapan P.M."/>
            <person name="Maleewong W."/>
            <person name="Yang X."/>
            <person name="Hu M."/>
            <person name="Wang Z."/>
            <person name="Hofmann A."/>
            <person name="Sternberg P.W."/>
            <person name="Tan P."/>
            <person name="Wang J."/>
            <person name="Gasser R.B."/>
        </authorList>
    </citation>
    <scope>NUCLEOTIDE SEQUENCE [LARGE SCALE GENOMIC DNA]</scope>
</reference>
<dbReference type="EMBL" id="KL596710">
    <property type="protein sequence ID" value="KER27987.1"/>
    <property type="molecule type" value="Genomic_DNA"/>
</dbReference>
<dbReference type="GeneID" id="20319289"/>
<proteinExistence type="predicted"/>